<keyword evidence="4" id="KW-1185">Reference proteome</keyword>
<sequence>MAVIVKVADVEVMDRGGAVRTIPLVTTPVAQGENRITTGISTYPVGSGAPLHSHNCDEQVTILDGVAEVVVDGEATRLEKWDTAYVPSPVPHLYRNVGDTPLTILWIYPSGTVTRTFTETGVTVEHLSPGDQMG</sequence>
<dbReference type="InterPro" id="IPR011051">
    <property type="entry name" value="RmlC_Cupin_sf"/>
</dbReference>
<evidence type="ECO:0000259" key="2">
    <source>
        <dbReference type="Pfam" id="PF07883"/>
    </source>
</evidence>
<protein>
    <recommendedName>
        <fullName evidence="2">Cupin type-2 domain-containing protein</fullName>
    </recommendedName>
</protein>
<proteinExistence type="predicted"/>
<name>A0ABN2HK78_9ACTN</name>
<dbReference type="PANTHER" id="PTHR35848">
    <property type="entry name" value="OXALATE-BINDING PROTEIN"/>
    <property type="match status" value="1"/>
</dbReference>
<dbReference type="CDD" id="cd02209">
    <property type="entry name" value="cupin_XRE_C"/>
    <property type="match status" value="1"/>
</dbReference>
<dbReference type="InterPro" id="IPR013096">
    <property type="entry name" value="Cupin_2"/>
</dbReference>
<keyword evidence="1" id="KW-0479">Metal-binding</keyword>
<dbReference type="RefSeq" id="WP_344490144.1">
    <property type="nucleotide sequence ID" value="NZ_BAAAQF010000019.1"/>
</dbReference>
<feature type="domain" description="Cupin type-2" evidence="2">
    <location>
        <begin position="40"/>
        <end position="108"/>
    </location>
</feature>
<gene>
    <name evidence="3" type="ORF">GCM10009830_40030</name>
</gene>
<comment type="caution">
    <text evidence="3">The sequence shown here is derived from an EMBL/GenBank/DDBJ whole genome shotgun (WGS) entry which is preliminary data.</text>
</comment>
<organism evidence="3 4">
    <name type="scientific">Glycomyces endophyticus</name>
    <dbReference type="NCBI Taxonomy" id="480996"/>
    <lineage>
        <taxon>Bacteria</taxon>
        <taxon>Bacillati</taxon>
        <taxon>Actinomycetota</taxon>
        <taxon>Actinomycetes</taxon>
        <taxon>Glycomycetales</taxon>
        <taxon>Glycomycetaceae</taxon>
        <taxon>Glycomyces</taxon>
    </lineage>
</organism>
<dbReference type="Gene3D" id="2.60.120.10">
    <property type="entry name" value="Jelly Rolls"/>
    <property type="match status" value="1"/>
</dbReference>
<dbReference type="Proteomes" id="UP001499851">
    <property type="component" value="Unassembled WGS sequence"/>
</dbReference>
<dbReference type="InterPro" id="IPR014710">
    <property type="entry name" value="RmlC-like_jellyroll"/>
</dbReference>
<accession>A0ABN2HK78</accession>
<evidence type="ECO:0000313" key="3">
    <source>
        <dbReference type="EMBL" id="GAA1688418.1"/>
    </source>
</evidence>
<dbReference type="SUPFAM" id="SSF51182">
    <property type="entry name" value="RmlC-like cupins"/>
    <property type="match status" value="1"/>
</dbReference>
<dbReference type="InterPro" id="IPR051610">
    <property type="entry name" value="GPI/OXD"/>
</dbReference>
<reference evidence="3 4" key="1">
    <citation type="journal article" date="2019" name="Int. J. Syst. Evol. Microbiol.">
        <title>The Global Catalogue of Microorganisms (GCM) 10K type strain sequencing project: providing services to taxonomists for standard genome sequencing and annotation.</title>
        <authorList>
            <consortium name="The Broad Institute Genomics Platform"/>
            <consortium name="The Broad Institute Genome Sequencing Center for Infectious Disease"/>
            <person name="Wu L."/>
            <person name="Ma J."/>
        </authorList>
    </citation>
    <scope>NUCLEOTIDE SEQUENCE [LARGE SCALE GENOMIC DNA]</scope>
    <source>
        <strain evidence="3 4">JCM 16001</strain>
    </source>
</reference>
<dbReference type="Pfam" id="PF07883">
    <property type="entry name" value="Cupin_2"/>
    <property type="match status" value="1"/>
</dbReference>
<dbReference type="EMBL" id="BAAAQF010000019">
    <property type="protein sequence ID" value="GAA1688418.1"/>
    <property type="molecule type" value="Genomic_DNA"/>
</dbReference>
<evidence type="ECO:0000313" key="4">
    <source>
        <dbReference type="Proteomes" id="UP001499851"/>
    </source>
</evidence>
<evidence type="ECO:0000256" key="1">
    <source>
        <dbReference type="ARBA" id="ARBA00022723"/>
    </source>
</evidence>
<dbReference type="PANTHER" id="PTHR35848:SF6">
    <property type="entry name" value="CUPIN TYPE-2 DOMAIN-CONTAINING PROTEIN"/>
    <property type="match status" value="1"/>
</dbReference>